<evidence type="ECO:0000313" key="5">
    <source>
        <dbReference type="Proteomes" id="UP000293550"/>
    </source>
</evidence>
<feature type="signal peptide" evidence="2">
    <location>
        <begin position="1"/>
        <end position="16"/>
    </location>
</feature>
<evidence type="ECO:0000256" key="1">
    <source>
        <dbReference type="SAM" id="MobiDB-lite"/>
    </source>
</evidence>
<sequence length="194" mass="20898">MFLRFSLMFCSLIAVAQATQPSASPAALGVNRFVLSTGIENREPINPKENFSTVDGKVVAFADLSASADETVTFIWTHNDKVHTQWSTHVAASPRFRTHAAVQARPGKWSVKVQDSKGAVLKEQSFEVSQSGEHVTAAEPGKPVSEATAKLAKKITKAPSKGVKETLSSLEPKNEKPAEPEKKPVAETKSESAK</sequence>
<name>A0A4Q7DEN3_9PROT</name>
<feature type="region of interest" description="Disordered" evidence="1">
    <location>
        <begin position="131"/>
        <end position="194"/>
    </location>
</feature>
<feature type="compositionally biased region" description="Basic and acidic residues" evidence="1">
    <location>
        <begin position="172"/>
        <end position="194"/>
    </location>
</feature>
<comment type="caution">
    <text evidence="4">The sequence shown here is derived from an EMBL/GenBank/DDBJ whole genome shotgun (WGS) entry which is preliminary data.</text>
</comment>
<reference evidence="4 5" key="1">
    <citation type="submission" date="2018-10" db="EMBL/GenBank/DDBJ databases">
        <title>An updated phylogeny of the Alphaproteobacteria reveals that the parasitic Rickettsiales and Holosporales have independent origins.</title>
        <authorList>
            <person name="Munoz-Gomez S.A."/>
            <person name="Hess S."/>
            <person name="Burger G."/>
            <person name="Lang B.F."/>
            <person name="Susko E."/>
            <person name="Slamovits C.H."/>
            <person name="Roger A.J."/>
        </authorList>
    </citation>
    <scope>NUCLEOTIDE SEQUENCE [LARGE SCALE GENOMIC DNA]</scope>
    <source>
        <strain evidence="4">HOLO01</strain>
    </source>
</reference>
<dbReference type="InterPro" id="IPR022606">
    <property type="entry name" value="DUF2914"/>
</dbReference>
<dbReference type="AlphaFoldDB" id="A0A4Q7DEN3"/>
<organism evidence="4 5">
    <name type="scientific">Candidatus Finniella inopinata</name>
    <dbReference type="NCBI Taxonomy" id="1696036"/>
    <lineage>
        <taxon>Bacteria</taxon>
        <taxon>Pseudomonadati</taxon>
        <taxon>Pseudomonadota</taxon>
        <taxon>Alphaproteobacteria</taxon>
        <taxon>Holosporales</taxon>
        <taxon>Candidatus Paracaedibacteraceae</taxon>
        <taxon>Candidatus Finniella</taxon>
    </lineage>
</organism>
<evidence type="ECO:0000259" key="3">
    <source>
        <dbReference type="Pfam" id="PF11141"/>
    </source>
</evidence>
<dbReference type="OrthoDB" id="13952at2"/>
<protein>
    <submittedName>
        <fullName evidence="4">DUF2914 domain-containing protein</fullName>
    </submittedName>
</protein>
<keyword evidence="5" id="KW-1185">Reference proteome</keyword>
<gene>
    <name evidence="4" type="ORF">EQU50_08060</name>
</gene>
<dbReference type="EMBL" id="SCFB01000023">
    <property type="protein sequence ID" value="RZI45181.1"/>
    <property type="molecule type" value="Genomic_DNA"/>
</dbReference>
<accession>A0A4Q7DEN3</accession>
<feature type="chain" id="PRO_5020894191" evidence="2">
    <location>
        <begin position="17"/>
        <end position="194"/>
    </location>
</feature>
<dbReference type="RefSeq" id="WP_130154611.1">
    <property type="nucleotide sequence ID" value="NZ_SCFB01000023.1"/>
</dbReference>
<dbReference type="Proteomes" id="UP000293550">
    <property type="component" value="Unassembled WGS sequence"/>
</dbReference>
<dbReference type="Pfam" id="PF11141">
    <property type="entry name" value="DUF2914"/>
    <property type="match status" value="1"/>
</dbReference>
<feature type="domain" description="DUF2914" evidence="3">
    <location>
        <begin position="69"/>
        <end position="128"/>
    </location>
</feature>
<keyword evidence="2" id="KW-0732">Signal</keyword>
<evidence type="ECO:0000256" key="2">
    <source>
        <dbReference type="SAM" id="SignalP"/>
    </source>
</evidence>
<proteinExistence type="predicted"/>
<evidence type="ECO:0000313" key="4">
    <source>
        <dbReference type="EMBL" id="RZI45181.1"/>
    </source>
</evidence>